<dbReference type="PANTHER" id="PTHR13257">
    <property type="entry name" value="NUCLEOPORIN NUP84-RELATED"/>
    <property type="match status" value="1"/>
</dbReference>
<keyword evidence="6" id="KW-0906">Nuclear pore complex</keyword>
<keyword evidence="9" id="KW-1185">Reference proteome</keyword>
<dbReference type="PANTHER" id="PTHR13257:SF0">
    <property type="entry name" value="NUCLEAR PORE COMPLEX PROTEIN NUP88"/>
    <property type="match status" value="1"/>
</dbReference>
<proteinExistence type="predicted"/>
<sequence length="206" mass="23057">MAFYLNLPRNAKQIDRETVKVFSCTKDIKIVQVRWHPLFTSHLFVLTSDNVLTIVPINRAMQNCVECGKKEEINLQKFFGYNSDENDSDQESFSIPGKMNLSSAMGCKAVDFDFGSVNSSAKASHALQCSSVYLLCSNGDLYLISMKNNRITSQNLSILSADFDDLSEDFSSILCLQFSEFGLEFEDEARDILVLGDCSGKLFHGL</sequence>
<keyword evidence="2" id="KW-0813">Transport</keyword>
<accession>A0ABD2PPY9</accession>
<dbReference type="InterPro" id="IPR019321">
    <property type="entry name" value="Nucleoporin_Nup88"/>
</dbReference>
<keyword evidence="4" id="KW-0653">Protein transport</keyword>
<feature type="non-terminal residue" evidence="8">
    <location>
        <position position="206"/>
    </location>
</feature>
<evidence type="ECO:0000256" key="1">
    <source>
        <dbReference type="ARBA" id="ARBA00004567"/>
    </source>
</evidence>
<organism evidence="8 9">
    <name type="scientific">Cichlidogyrus casuarinus</name>
    <dbReference type="NCBI Taxonomy" id="1844966"/>
    <lineage>
        <taxon>Eukaryota</taxon>
        <taxon>Metazoa</taxon>
        <taxon>Spiralia</taxon>
        <taxon>Lophotrochozoa</taxon>
        <taxon>Platyhelminthes</taxon>
        <taxon>Monogenea</taxon>
        <taxon>Monopisthocotylea</taxon>
        <taxon>Dactylogyridea</taxon>
        <taxon>Ancyrocephalidae</taxon>
        <taxon>Cichlidogyrus</taxon>
    </lineage>
</organism>
<dbReference type="EMBL" id="JBJKFK010003970">
    <property type="protein sequence ID" value="KAL3309394.1"/>
    <property type="molecule type" value="Genomic_DNA"/>
</dbReference>
<evidence type="ECO:0000256" key="3">
    <source>
        <dbReference type="ARBA" id="ARBA00022816"/>
    </source>
</evidence>
<dbReference type="Proteomes" id="UP001626550">
    <property type="component" value="Unassembled WGS sequence"/>
</dbReference>
<evidence type="ECO:0000256" key="6">
    <source>
        <dbReference type="ARBA" id="ARBA00023132"/>
    </source>
</evidence>
<dbReference type="InterPro" id="IPR037700">
    <property type="entry name" value="NUP88/NUP82"/>
</dbReference>
<keyword evidence="3" id="KW-0509">mRNA transport</keyword>
<reference evidence="8 9" key="1">
    <citation type="submission" date="2024-11" db="EMBL/GenBank/DDBJ databases">
        <title>Adaptive evolution of stress response genes in parasites aligns with host niche diversity.</title>
        <authorList>
            <person name="Hahn C."/>
            <person name="Resl P."/>
        </authorList>
    </citation>
    <scope>NUCLEOTIDE SEQUENCE [LARGE SCALE GENOMIC DNA]</scope>
    <source>
        <strain evidence="8">EGGRZ-B1_66</strain>
        <tissue evidence="8">Body</tissue>
    </source>
</reference>
<name>A0ABD2PPY9_9PLAT</name>
<evidence type="ECO:0000256" key="7">
    <source>
        <dbReference type="ARBA" id="ARBA00023242"/>
    </source>
</evidence>
<dbReference type="GO" id="GO:0015031">
    <property type="term" value="P:protein transport"/>
    <property type="evidence" value="ECO:0007669"/>
    <property type="project" value="UniProtKB-KW"/>
</dbReference>
<evidence type="ECO:0000256" key="5">
    <source>
        <dbReference type="ARBA" id="ARBA00023010"/>
    </source>
</evidence>
<evidence type="ECO:0000256" key="2">
    <source>
        <dbReference type="ARBA" id="ARBA00022448"/>
    </source>
</evidence>
<keyword evidence="5" id="KW-0811">Translocation</keyword>
<evidence type="ECO:0000313" key="8">
    <source>
        <dbReference type="EMBL" id="KAL3309394.1"/>
    </source>
</evidence>
<dbReference type="AlphaFoldDB" id="A0ABD2PPY9"/>
<dbReference type="GO" id="GO:0005643">
    <property type="term" value="C:nuclear pore"/>
    <property type="evidence" value="ECO:0007669"/>
    <property type="project" value="UniProtKB-SubCell"/>
</dbReference>
<protein>
    <submittedName>
        <fullName evidence="8">Uncharacterized protein</fullName>
    </submittedName>
</protein>
<dbReference type="GO" id="GO:0051028">
    <property type="term" value="P:mRNA transport"/>
    <property type="evidence" value="ECO:0007669"/>
    <property type="project" value="UniProtKB-KW"/>
</dbReference>
<evidence type="ECO:0000313" key="9">
    <source>
        <dbReference type="Proteomes" id="UP001626550"/>
    </source>
</evidence>
<dbReference type="Pfam" id="PF10168">
    <property type="entry name" value="Nup88"/>
    <property type="match status" value="1"/>
</dbReference>
<evidence type="ECO:0000256" key="4">
    <source>
        <dbReference type="ARBA" id="ARBA00022927"/>
    </source>
</evidence>
<gene>
    <name evidence="8" type="ORF">Ciccas_012060</name>
</gene>
<keyword evidence="7" id="KW-0539">Nucleus</keyword>
<comment type="caution">
    <text evidence="8">The sequence shown here is derived from an EMBL/GenBank/DDBJ whole genome shotgun (WGS) entry which is preliminary data.</text>
</comment>
<comment type="subcellular location">
    <subcellularLocation>
        <location evidence="1">Nucleus</location>
        <location evidence="1">Nuclear pore complex</location>
    </subcellularLocation>
</comment>